<dbReference type="GO" id="GO:0003774">
    <property type="term" value="F:cytoskeletal motor activity"/>
    <property type="evidence" value="ECO:0007669"/>
    <property type="project" value="InterPro"/>
</dbReference>
<dbReference type="GO" id="GO:0009425">
    <property type="term" value="C:bacterial-type flagellum basal body"/>
    <property type="evidence" value="ECO:0007669"/>
    <property type="project" value="InterPro"/>
</dbReference>
<dbReference type="PANTHER" id="PTHR43484:SF1">
    <property type="entry name" value="FLAGELLAR MOTOR SWITCH PROTEIN FLIN"/>
    <property type="match status" value="1"/>
</dbReference>
<keyword evidence="5" id="KW-0283">Flagellar rotation</keyword>
<evidence type="ECO:0000259" key="9">
    <source>
        <dbReference type="Pfam" id="PF04509"/>
    </source>
</evidence>
<keyword evidence="6" id="KW-0472">Membrane</keyword>
<feature type="region of interest" description="Disordered" evidence="7">
    <location>
        <begin position="235"/>
        <end position="319"/>
    </location>
</feature>
<dbReference type="Gene3D" id="2.30.330.10">
    <property type="entry name" value="SpoA-like"/>
    <property type="match status" value="1"/>
</dbReference>
<evidence type="ECO:0000256" key="2">
    <source>
        <dbReference type="ARBA" id="ARBA00009226"/>
    </source>
</evidence>
<dbReference type="PANTHER" id="PTHR43484">
    <property type="match status" value="1"/>
</dbReference>
<evidence type="ECO:0000256" key="6">
    <source>
        <dbReference type="ARBA" id="ARBA00023136"/>
    </source>
</evidence>
<dbReference type="Pfam" id="PF04509">
    <property type="entry name" value="CheC"/>
    <property type="match status" value="2"/>
</dbReference>
<keyword evidence="10" id="KW-0966">Cell projection</keyword>
<dbReference type="CDD" id="cd17907">
    <property type="entry name" value="FliY_FliN-Y"/>
    <property type="match status" value="1"/>
</dbReference>
<evidence type="ECO:0000256" key="1">
    <source>
        <dbReference type="ARBA" id="ARBA00004413"/>
    </source>
</evidence>
<name>A0A800NFZ0_CYTFI</name>
<comment type="caution">
    <text evidence="10">The sequence shown here is derived from an EMBL/GenBank/DDBJ whole genome shotgun (WGS) entry which is preliminary data.</text>
</comment>
<keyword evidence="4" id="KW-0145">Chemotaxis</keyword>
<evidence type="ECO:0000313" key="10">
    <source>
        <dbReference type="EMBL" id="KAF0825845.1"/>
    </source>
</evidence>
<dbReference type="FunFam" id="2.30.330.10:FF:000001">
    <property type="entry name" value="Flagellar motor switch protein FliN"/>
    <property type="match status" value="1"/>
</dbReference>
<proteinExistence type="inferred from homology"/>
<dbReference type="SUPFAM" id="SSF103039">
    <property type="entry name" value="CheC-like"/>
    <property type="match status" value="1"/>
</dbReference>
<feature type="compositionally biased region" description="Polar residues" evidence="7">
    <location>
        <begin position="267"/>
        <end position="312"/>
    </location>
</feature>
<dbReference type="InterPro" id="IPR036429">
    <property type="entry name" value="SpoA-like_sf"/>
</dbReference>
<dbReference type="EMBL" id="VDEM01000002">
    <property type="protein sequence ID" value="KAF0825845.1"/>
    <property type="molecule type" value="Genomic_DNA"/>
</dbReference>
<dbReference type="InterPro" id="IPR051469">
    <property type="entry name" value="FliN/MopA/SpaO"/>
</dbReference>
<reference evidence="10 11" key="1">
    <citation type="journal article" date="2020" name="G3 (Bethesda)">
        <title>Whole Genome Sequencing and Comparative Genomics of Two Nematicidal Bacillus Strains Reveals a Wide Range of Possible Virulence Factors.</title>
        <authorList>
            <person name="Susic N."/>
            <person name="Janezic S."/>
            <person name="Rupnik M."/>
            <person name="Geric Stare B."/>
        </authorList>
    </citation>
    <scope>NUCLEOTIDE SEQUENCE [LARGE SCALE GENOMIC DNA]</scope>
    <source>
        <strain evidence="10 11">I-1582</strain>
    </source>
</reference>
<dbReference type="SUPFAM" id="SSF101801">
    <property type="entry name" value="Surface presentation of antigens (SPOA)"/>
    <property type="match status" value="1"/>
</dbReference>
<evidence type="ECO:0000256" key="4">
    <source>
        <dbReference type="ARBA" id="ARBA00022500"/>
    </source>
</evidence>
<evidence type="ECO:0000256" key="3">
    <source>
        <dbReference type="ARBA" id="ARBA00022475"/>
    </source>
</evidence>
<dbReference type="AlphaFoldDB" id="A0A800NFZ0"/>
<evidence type="ECO:0000256" key="5">
    <source>
        <dbReference type="ARBA" id="ARBA00022779"/>
    </source>
</evidence>
<dbReference type="InterPro" id="IPR001543">
    <property type="entry name" value="FliN-like_C"/>
</dbReference>
<dbReference type="GO" id="GO:0016787">
    <property type="term" value="F:hydrolase activity"/>
    <property type="evidence" value="ECO:0007669"/>
    <property type="project" value="InterPro"/>
</dbReference>
<dbReference type="InterPro" id="IPR001172">
    <property type="entry name" value="FliN_T3SS_HrcQb"/>
</dbReference>
<dbReference type="PRINTS" id="PR00956">
    <property type="entry name" value="FLGMOTORFLIN"/>
</dbReference>
<dbReference type="Proteomes" id="UP000465778">
    <property type="component" value="Unassembled WGS sequence"/>
</dbReference>
<accession>A0A800NFZ0</accession>
<comment type="similarity">
    <text evidence="2">Belongs to the FliN/MopA/SpaO family.</text>
</comment>
<dbReference type="GO" id="GO:0006935">
    <property type="term" value="P:chemotaxis"/>
    <property type="evidence" value="ECO:0007669"/>
    <property type="project" value="UniProtKB-KW"/>
</dbReference>
<dbReference type="NCBIfam" id="NF005995">
    <property type="entry name" value="PRK08119.1"/>
    <property type="match status" value="1"/>
</dbReference>
<organism evidence="10 11">
    <name type="scientific">Cytobacillus firmus</name>
    <name type="common">Bacillus firmus</name>
    <dbReference type="NCBI Taxonomy" id="1399"/>
    <lineage>
        <taxon>Bacteria</taxon>
        <taxon>Bacillati</taxon>
        <taxon>Bacillota</taxon>
        <taxon>Bacilli</taxon>
        <taxon>Bacillales</taxon>
        <taxon>Bacillaceae</taxon>
        <taxon>Cytobacillus</taxon>
    </lineage>
</organism>
<dbReference type="InterPro" id="IPR028976">
    <property type="entry name" value="CheC-like_sf"/>
</dbReference>
<protein>
    <submittedName>
        <fullName evidence="10">Flagellar motor switch protein FliN</fullName>
    </submittedName>
</protein>
<dbReference type="NCBIfam" id="TIGR02480">
    <property type="entry name" value="fliN"/>
    <property type="match status" value="1"/>
</dbReference>
<dbReference type="RefSeq" id="WP_159344151.1">
    <property type="nucleotide sequence ID" value="NZ_JBALOT010000018.1"/>
</dbReference>
<feature type="domain" description="CheC-like protein" evidence="9">
    <location>
        <begin position="140"/>
        <end position="175"/>
    </location>
</feature>
<keyword evidence="10" id="KW-0282">Flagellum</keyword>
<dbReference type="GO" id="GO:0071973">
    <property type="term" value="P:bacterial-type flagellum-dependent cell motility"/>
    <property type="evidence" value="ECO:0007669"/>
    <property type="project" value="InterPro"/>
</dbReference>
<keyword evidence="10" id="KW-0969">Cilium</keyword>
<feature type="domain" description="Flagellar motor switch protein FliN-like C-terminal" evidence="8">
    <location>
        <begin position="351"/>
        <end position="421"/>
    </location>
</feature>
<dbReference type="InterPro" id="IPR012826">
    <property type="entry name" value="FliN"/>
</dbReference>
<evidence type="ECO:0000256" key="7">
    <source>
        <dbReference type="SAM" id="MobiDB-lite"/>
    </source>
</evidence>
<evidence type="ECO:0000259" key="8">
    <source>
        <dbReference type="Pfam" id="PF01052"/>
    </source>
</evidence>
<dbReference type="Gene3D" id="3.40.1550.10">
    <property type="entry name" value="CheC-like"/>
    <property type="match status" value="1"/>
</dbReference>
<gene>
    <name evidence="10" type="ORF">KIS1582_0518</name>
</gene>
<dbReference type="GO" id="GO:0005886">
    <property type="term" value="C:plasma membrane"/>
    <property type="evidence" value="ECO:0007669"/>
    <property type="project" value="UniProtKB-SubCell"/>
</dbReference>
<feature type="domain" description="CheC-like protein" evidence="9">
    <location>
        <begin position="43"/>
        <end position="79"/>
    </location>
</feature>
<comment type="subcellular location">
    <subcellularLocation>
        <location evidence="1">Cell membrane</location>
        <topology evidence="1">Peripheral membrane protein</topology>
        <orientation evidence="1">Cytoplasmic side</orientation>
    </subcellularLocation>
</comment>
<dbReference type="Pfam" id="PF01052">
    <property type="entry name" value="FliMN_C"/>
    <property type="match status" value="1"/>
</dbReference>
<dbReference type="InterPro" id="IPR007597">
    <property type="entry name" value="CheC"/>
</dbReference>
<keyword evidence="3" id="KW-1003">Cell membrane</keyword>
<sequence>MMSDDMLSQDEIDALLRGAADDSDETESYNEAFFQTEDYLSPMEQDALGEIGNISFGSSATALSTLLNQKVDITTPAVSVVLRKKLADEFPHPYVAIQVNYTEGFFGSNLLVIQQSDAAIIADLMLGGDGTSPAELMGEIQLSAVQEAMNQMMGSAATSMSTIFGKKVDISPPAIDILDLPQGEGADRVPADDMLVRISFRLKIGSLIDSNIMQLLPLEFGKSLVNELLNPGQDLPENSAVSEEKPAAQAQPDYQESQLSFDKKPEVNTSGYDQQYAQTNYPKTPAYSQPVMNQGSNPQSYTPAQNHAQHSGPQHFGGSYANGVQPNVQPAAFSSFEPYHMQETETKNLDMLLDIPLQVTVELGRTKRSVKEILELSSGSIIELDKLAGEPVDILVNNRLIAQGEVVVIDENFGVRVTDIISQSDRIKKLR</sequence>
<dbReference type="OrthoDB" id="9773459at2"/>
<evidence type="ECO:0000313" key="11">
    <source>
        <dbReference type="Proteomes" id="UP000465778"/>
    </source>
</evidence>